<dbReference type="SMART" id="SM00938">
    <property type="entry name" value="P-II"/>
    <property type="match status" value="1"/>
</dbReference>
<dbReference type="InterPro" id="IPR002187">
    <property type="entry name" value="N-reg_PII"/>
</dbReference>
<dbReference type="PROSITE" id="PS51343">
    <property type="entry name" value="PII_GLNB_DOM"/>
    <property type="match status" value="1"/>
</dbReference>
<dbReference type="InterPro" id="IPR011322">
    <property type="entry name" value="N-reg_PII-like_a/b"/>
</dbReference>
<sequence>MTPSLSCKEVSAVTNPLYWLVTITDRRSTDAFLALYESYGVRVSLRTVGAGTAVQEMLATLGLEKSEKAVLFAIITADTWPKIQKALRRQMRIDVPGTGIAFIIPVSSMGGKRALQFLTEHQTFTRMEESTLKDTHYELLLVIANQGYTGSIMDAARAEGAGGGTVLHAKGTGMEGAARFLGVDLVNEKEMVFIVAHSSEKNKIMKAIMAGADPKAGAIVFSLPVTDTAGLRLLDEDETEAV</sequence>
<organism evidence="1 2">
    <name type="scientific">Faecalibacterium prausnitzii</name>
    <dbReference type="NCBI Taxonomy" id="853"/>
    <lineage>
        <taxon>Bacteria</taxon>
        <taxon>Bacillati</taxon>
        <taxon>Bacillota</taxon>
        <taxon>Clostridia</taxon>
        <taxon>Eubacteriales</taxon>
        <taxon>Oscillospiraceae</taxon>
        <taxon>Faecalibacterium</taxon>
    </lineage>
</organism>
<dbReference type="GO" id="GO:0030234">
    <property type="term" value="F:enzyme regulator activity"/>
    <property type="evidence" value="ECO:0007669"/>
    <property type="project" value="InterPro"/>
</dbReference>
<proteinExistence type="predicted"/>
<dbReference type="Pfam" id="PF00543">
    <property type="entry name" value="P-II"/>
    <property type="match status" value="1"/>
</dbReference>
<dbReference type="AlphaFoldDB" id="A0A329TJH4"/>
<dbReference type="SUPFAM" id="SSF54913">
    <property type="entry name" value="GlnB-like"/>
    <property type="match status" value="2"/>
</dbReference>
<gene>
    <name evidence="1" type="ORF">C4N25_07010</name>
</gene>
<evidence type="ECO:0000313" key="2">
    <source>
        <dbReference type="Proteomes" id="UP000251634"/>
    </source>
</evidence>
<dbReference type="InterPro" id="IPR015867">
    <property type="entry name" value="N-reg_PII/ATP_PRibTrfase_C"/>
</dbReference>
<accession>A0A329TJH4</accession>
<dbReference type="Gene3D" id="3.30.70.120">
    <property type="match status" value="1"/>
</dbReference>
<dbReference type="Proteomes" id="UP000251634">
    <property type="component" value="Unassembled WGS sequence"/>
</dbReference>
<dbReference type="GO" id="GO:0006808">
    <property type="term" value="P:regulation of nitrogen utilization"/>
    <property type="evidence" value="ECO:0007669"/>
    <property type="project" value="InterPro"/>
</dbReference>
<protein>
    <submittedName>
        <fullName evidence="1">Transcriptional regulator</fullName>
    </submittedName>
</protein>
<evidence type="ECO:0000313" key="1">
    <source>
        <dbReference type="EMBL" id="RAW49931.1"/>
    </source>
</evidence>
<name>A0A329TJH4_9FIRM</name>
<reference evidence="1 2" key="1">
    <citation type="submission" date="2018-02" db="EMBL/GenBank/DDBJ databases">
        <title>Complete genome sequencing of Faecalibacterium prausnitzii strains isolated from the human gut.</title>
        <authorList>
            <person name="Fitzgerald B.C."/>
            <person name="Shkoporov A.N."/>
            <person name="Ross P.R."/>
            <person name="Hill C."/>
        </authorList>
    </citation>
    <scope>NUCLEOTIDE SEQUENCE [LARGE SCALE GENOMIC DNA]</scope>
    <source>
        <strain evidence="1 2">APC942/8-14-2</strain>
    </source>
</reference>
<comment type="caution">
    <text evidence="1">The sequence shown here is derived from an EMBL/GenBank/DDBJ whole genome shotgun (WGS) entry which is preliminary data.</text>
</comment>
<dbReference type="EMBL" id="PRKZ01000004">
    <property type="protein sequence ID" value="RAW49931.1"/>
    <property type="molecule type" value="Genomic_DNA"/>
</dbReference>